<organism evidence="1 2">
    <name type="scientific">Dictyocaulus viviparus</name>
    <name type="common">Bovine lungworm</name>
    <dbReference type="NCBI Taxonomy" id="29172"/>
    <lineage>
        <taxon>Eukaryota</taxon>
        <taxon>Metazoa</taxon>
        <taxon>Ecdysozoa</taxon>
        <taxon>Nematoda</taxon>
        <taxon>Chromadorea</taxon>
        <taxon>Rhabditida</taxon>
        <taxon>Rhabditina</taxon>
        <taxon>Rhabditomorpha</taxon>
        <taxon>Strongyloidea</taxon>
        <taxon>Metastrongylidae</taxon>
        <taxon>Dictyocaulus</taxon>
    </lineage>
</organism>
<name>A0A0D8XCT4_DICVI</name>
<keyword evidence="2" id="KW-1185">Reference proteome</keyword>
<sequence length="86" mass="9419">MIVASGNSSRHVKALAEHIIKNLKPYDKAEVEGIDKGGTTKIGDPCFKDKARSILPIENIKQNISGIKRILEKMVSFDNKKSGAII</sequence>
<gene>
    <name evidence="1" type="ORF">DICVIV_13825</name>
</gene>
<dbReference type="AlphaFoldDB" id="A0A0D8XCT4"/>
<dbReference type="EMBL" id="KN717495">
    <property type="protein sequence ID" value="KJH40231.1"/>
    <property type="molecule type" value="Genomic_DNA"/>
</dbReference>
<dbReference type="Gene3D" id="3.40.50.620">
    <property type="entry name" value="HUPs"/>
    <property type="match status" value="1"/>
</dbReference>
<reference evidence="1 2" key="1">
    <citation type="submission" date="2013-11" db="EMBL/GenBank/DDBJ databases">
        <title>Draft genome of the bovine lungworm Dictyocaulus viviparus.</title>
        <authorList>
            <person name="Mitreva M."/>
        </authorList>
    </citation>
    <scope>NUCLEOTIDE SEQUENCE [LARGE SCALE GENOMIC DNA]</scope>
    <source>
        <strain evidence="1 2">HannoverDv2000</strain>
    </source>
</reference>
<reference evidence="2" key="2">
    <citation type="journal article" date="2016" name="Sci. Rep.">
        <title>Dictyocaulus viviparus genome, variome and transcriptome elucidate lungworm biology and support future intervention.</title>
        <authorList>
            <person name="McNulty S.N."/>
            <person name="Strube C."/>
            <person name="Rosa B.A."/>
            <person name="Martin J.C."/>
            <person name="Tyagi R."/>
            <person name="Choi Y.J."/>
            <person name="Wang Q."/>
            <person name="Hallsworth Pepin K."/>
            <person name="Zhang X."/>
            <person name="Ozersky P."/>
            <person name="Wilson R.K."/>
            <person name="Sternberg P.W."/>
            <person name="Gasser R.B."/>
            <person name="Mitreva M."/>
        </authorList>
    </citation>
    <scope>NUCLEOTIDE SEQUENCE [LARGE SCALE GENOMIC DNA]</scope>
    <source>
        <strain evidence="2">HannoverDv2000</strain>
    </source>
</reference>
<dbReference type="Pfam" id="PF02410">
    <property type="entry name" value="RsfS"/>
    <property type="match status" value="1"/>
</dbReference>
<protein>
    <submittedName>
        <fullName evidence="1">Uncharacterized protein</fullName>
    </submittedName>
</protein>
<accession>A0A0D8XCT4</accession>
<dbReference type="OrthoDB" id="21330at2759"/>
<dbReference type="Proteomes" id="UP000053766">
    <property type="component" value="Unassembled WGS sequence"/>
</dbReference>
<evidence type="ECO:0000313" key="2">
    <source>
        <dbReference type="Proteomes" id="UP000053766"/>
    </source>
</evidence>
<dbReference type="InterPro" id="IPR014729">
    <property type="entry name" value="Rossmann-like_a/b/a_fold"/>
</dbReference>
<evidence type="ECO:0000313" key="1">
    <source>
        <dbReference type="EMBL" id="KJH40231.1"/>
    </source>
</evidence>
<feature type="non-terminal residue" evidence="1">
    <location>
        <position position="86"/>
    </location>
</feature>
<proteinExistence type="predicted"/>